<evidence type="ECO:0000256" key="4">
    <source>
        <dbReference type="ARBA" id="ARBA00023004"/>
    </source>
</evidence>
<organism evidence="7 8">
    <name type="scientific">Ziziphus jujuba var. spinosa</name>
    <dbReference type="NCBI Taxonomy" id="714518"/>
    <lineage>
        <taxon>Eukaryota</taxon>
        <taxon>Viridiplantae</taxon>
        <taxon>Streptophyta</taxon>
        <taxon>Embryophyta</taxon>
        <taxon>Tracheophyta</taxon>
        <taxon>Spermatophyta</taxon>
        <taxon>Magnoliopsida</taxon>
        <taxon>eudicotyledons</taxon>
        <taxon>Gunneridae</taxon>
        <taxon>Pentapetalae</taxon>
        <taxon>rosids</taxon>
        <taxon>fabids</taxon>
        <taxon>Rosales</taxon>
        <taxon>Rhamnaceae</taxon>
        <taxon>Paliureae</taxon>
        <taxon>Ziziphus</taxon>
    </lineage>
</organism>
<evidence type="ECO:0000256" key="6">
    <source>
        <dbReference type="SAM" id="Coils"/>
    </source>
</evidence>
<protein>
    <submittedName>
        <fullName evidence="7">Uncharacterized protein</fullName>
    </submittedName>
</protein>
<evidence type="ECO:0000256" key="3">
    <source>
        <dbReference type="ARBA" id="ARBA00023002"/>
    </source>
</evidence>
<dbReference type="EMBL" id="JAEACU010000006">
    <property type="protein sequence ID" value="KAH7523698.1"/>
    <property type="molecule type" value="Genomic_DNA"/>
</dbReference>
<name>A0A978V713_ZIZJJ</name>
<evidence type="ECO:0000256" key="5">
    <source>
        <dbReference type="ARBA" id="ARBA00023033"/>
    </source>
</evidence>
<keyword evidence="3" id="KW-0560">Oxidoreductase</keyword>
<keyword evidence="1" id="KW-0349">Heme</keyword>
<dbReference type="Proteomes" id="UP000813462">
    <property type="component" value="Unassembled WGS sequence"/>
</dbReference>
<accession>A0A978V713</accession>
<dbReference type="GO" id="GO:0020037">
    <property type="term" value="F:heme binding"/>
    <property type="evidence" value="ECO:0007669"/>
    <property type="project" value="InterPro"/>
</dbReference>
<dbReference type="GO" id="GO:0004497">
    <property type="term" value="F:monooxygenase activity"/>
    <property type="evidence" value="ECO:0007669"/>
    <property type="project" value="UniProtKB-KW"/>
</dbReference>
<dbReference type="SUPFAM" id="SSF48264">
    <property type="entry name" value="Cytochrome P450"/>
    <property type="match status" value="2"/>
</dbReference>
<dbReference type="Gene3D" id="1.10.630.10">
    <property type="entry name" value="Cytochrome P450"/>
    <property type="match status" value="2"/>
</dbReference>
<dbReference type="InterPro" id="IPR002401">
    <property type="entry name" value="Cyt_P450_E_grp-I"/>
</dbReference>
<keyword evidence="6" id="KW-0175">Coiled coil</keyword>
<keyword evidence="2" id="KW-0479">Metal-binding</keyword>
<evidence type="ECO:0000313" key="8">
    <source>
        <dbReference type="Proteomes" id="UP000813462"/>
    </source>
</evidence>
<dbReference type="InterPro" id="IPR036396">
    <property type="entry name" value="Cyt_P450_sf"/>
</dbReference>
<proteinExistence type="predicted"/>
<dbReference type="PRINTS" id="PR00463">
    <property type="entry name" value="EP450I"/>
</dbReference>
<dbReference type="AlphaFoldDB" id="A0A978V713"/>
<feature type="coiled-coil region" evidence="6">
    <location>
        <begin position="530"/>
        <end position="557"/>
    </location>
</feature>
<dbReference type="GO" id="GO:0005506">
    <property type="term" value="F:iron ion binding"/>
    <property type="evidence" value="ECO:0007669"/>
    <property type="project" value="InterPro"/>
</dbReference>
<evidence type="ECO:0000256" key="1">
    <source>
        <dbReference type="ARBA" id="ARBA00022617"/>
    </source>
</evidence>
<dbReference type="GO" id="GO:0016705">
    <property type="term" value="F:oxidoreductase activity, acting on paired donors, with incorporation or reduction of molecular oxygen"/>
    <property type="evidence" value="ECO:0007669"/>
    <property type="project" value="InterPro"/>
</dbReference>
<comment type="caution">
    <text evidence="7">The sequence shown here is derived from an EMBL/GenBank/DDBJ whole genome shotgun (WGS) entry which is preliminary data.</text>
</comment>
<dbReference type="PANTHER" id="PTHR47947:SF60">
    <property type="entry name" value="CYTOCHROME P450"/>
    <property type="match status" value="1"/>
</dbReference>
<dbReference type="InterPro" id="IPR050651">
    <property type="entry name" value="Plant_Cytochrome_P450_Monoox"/>
</dbReference>
<evidence type="ECO:0000313" key="7">
    <source>
        <dbReference type="EMBL" id="KAH7523698.1"/>
    </source>
</evidence>
<sequence length="609" mass="71764">MASLFFYIPVVLAVYLFTKHLLHKLQNLPPTPFSLPIFGHLYLFKRPLHRTLSKISHRYGPIVFLRFGSRPVILVSSLSVAEECFSKNDIIFANRPRLLIGKCLGYNFTTVAWSPYGDHWRNLRRISSLELLSAHRIQTLSSLHLEEVKSLICGLLNRQDDIVDMRTAFSEFTLNLMMRMISGKRYYGDNVSDLEEAKRFRHIQKETFRLSASTLGDYLQFMRWFGNFKRWEKSMMELQRERDGFMQSLIEEHKNQMKSGTCSTSKEGKKTLIEVLLKLQETEPEYYKDELVRGLMLESPTTMDLLVFYIPIVLAVYIITRYLLNRTQNLPPSPFSLPFFGHLYLLKTPLYQTLSKVSNRYGPVVFLRFGSHPVLVVSSPSTAEECFSENDIVFANRPHGIVGEYLGYNFTSITWASYGHHWRNQRRIASLELLSTHRLQALSNIRLEEVKLMISRLFNKQGEIVDMRTTFFELTLNIMMRMIAGKRYYGENVEDLEEANRFREILEETFRLGTSTLADFMPIMRRFGRYKKLEKRLMKLRRDRDEFMQSLIEEEKRKMKTTDYCYSSSQDRKKTMIEVLLKLQEMEPEYYKDDIVKGLMLVRFIFSFP</sequence>
<keyword evidence="5" id="KW-0503">Monooxygenase</keyword>
<gene>
    <name evidence="7" type="ORF">FEM48_Zijuj06G0039400</name>
</gene>
<evidence type="ECO:0000256" key="2">
    <source>
        <dbReference type="ARBA" id="ARBA00022723"/>
    </source>
</evidence>
<dbReference type="InterPro" id="IPR001128">
    <property type="entry name" value="Cyt_P450"/>
</dbReference>
<dbReference type="Pfam" id="PF00067">
    <property type="entry name" value="p450"/>
    <property type="match status" value="2"/>
</dbReference>
<keyword evidence="4" id="KW-0408">Iron</keyword>
<dbReference type="PANTHER" id="PTHR47947">
    <property type="entry name" value="CYTOCHROME P450 82C3-RELATED"/>
    <property type="match status" value="1"/>
</dbReference>
<reference evidence="7" key="1">
    <citation type="journal article" date="2021" name="Front. Plant Sci.">
        <title>Chromosome-Scale Genome Assembly for Chinese Sour Jujube and Insights Into Its Genome Evolution and Domestication Signature.</title>
        <authorList>
            <person name="Shen L.-Y."/>
            <person name="Luo H."/>
            <person name="Wang X.-L."/>
            <person name="Wang X.-M."/>
            <person name="Qiu X.-J."/>
            <person name="Liu H."/>
            <person name="Zhou S.-S."/>
            <person name="Jia K.-H."/>
            <person name="Nie S."/>
            <person name="Bao Y.-T."/>
            <person name="Zhang R.-G."/>
            <person name="Yun Q.-Z."/>
            <person name="Chai Y.-H."/>
            <person name="Lu J.-Y."/>
            <person name="Li Y."/>
            <person name="Zhao S.-W."/>
            <person name="Mao J.-F."/>
            <person name="Jia S.-G."/>
            <person name="Mao Y.-M."/>
        </authorList>
    </citation>
    <scope>NUCLEOTIDE SEQUENCE</scope>
    <source>
        <strain evidence="7">AT0</strain>
        <tissue evidence="7">Leaf</tissue>
    </source>
</reference>